<dbReference type="SUPFAM" id="SSF46785">
    <property type="entry name" value="Winged helix' DNA-binding domain"/>
    <property type="match status" value="1"/>
</dbReference>
<feature type="region of interest" description="Disordered" evidence="5">
    <location>
        <begin position="461"/>
        <end position="492"/>
    </location>
</feature>
<keyword evidence="3" id="KW-0539">Nucleus</keyword>
<dbReference type="GO" id="GO:0043565">
    <property type="term" value="F:sequence-specific DNA binding"/>
    <property type="evidence" value="ECO:0007669"/>
    <property type="project" value="InterPro"/>
</dbReference>
<evidence type="ECO:0000256" key="5">
    <source>
        <dbReference type="SAM" id="MobiDB-lite"/>
    </source>
</evidence>
<dbReference type="PANTHER" id="PTHR10015:SF206">
    <property type="entry name" value="HSF-TYPE DNA-BINDING DOMAIN-CONTAINING PROTEIN"/>
    <property type="match status" value="1"/>
</dbReference>
<dbReference type="InterPro" id="IPR036390">
    <property type="entry name" value="WH_DNA-bd_sf"/>
</dbReference>
<comment type="subcellular location">
    <subcellularLocation>
        <location evidence="1">Nucleus</location>
    </subcellularLocation>
</comment>
<evidence type="ECO:0000256" key="4">
    <source>
        <dbReference type="RuleBase" id="RU004020"/>
    </source>
</evidence>
<keyword evidence="8" id="KW-1185">Reference proteome</keyword>
<dbReference type="GO" id="GO:0003700">
    <property type="term" value="F:DNA-binding transcription factor activity"/>
    <property type="evidence" value="ECO:0007669"/>
    <property type="project" value="InterPro"/>
</dbReference>
<evidence type="ECO:0000259" key="6">
    <source>
        <dbReference type="SMART" id="SM00415"/>
    </source>
</evidence>
<accession>A0AAD3CUS0</accession>
<comment type="similarity">
    <text evidence="4">Belongs to the HSF family.</text>
</comment>
<feature type="region of interest" description="Disordered" evidence="5">
    <location>
        <begin position="347"/>
        <end position="373"/>
    </location>
</feature>
<reference evidence="7 8" key="1">
    <citation type="journal article" date="2021" name="Sci. Rep.">
        <title>The genome of the diatom Chaetoceros tenuissimus carries an ancient integrated fragment of an extant virus.</title>
        <authorList>
            <person name="Hongo Y."/>
            <person name="Kimura K."/>
            <person name="Takaki Y."/>
            <person name="Yoshida Y."/>
            <person name="Baba S."/>
            <person name="Kobayashi G."/>
            <person name="Nagasaki K."/>
            <person name="Hano T."/>
            <person name="Tomaru Y."/>
        </authorList>
    </citation>
    <scope>NUCLEOTIDE SEQUENCE [LARGE SCALE GENOMIC DNA]</scope>
    <source>
        <strain evidence="7 8">NIES-3715</strain>
    </source>
</reference>
<keyword evidence="2" id="KW-0238">DNA-binding</keyword>
<evidence type="ECO:0000256" key="3">
    <source>
        <dbReference type="ARBA" id="ARBA00023242"/>
    </source>
</evidence>
<feature type="compositionally biased region" description="Basic residues" evidence="5">
    <location>
        <begin position="187"/>
        <end position="197"/>
    </location>
</feature>
<dbReference type="FunFam" id="1.10.10.10:FF:000479">
    <property type="entry name" value="Predicted protein"/>
    <property type="match status" value="1"/>
</dbReference>
<name>A0AAD3CUS0_9STRA</name>
<evidence type="ECO:0000313" key="8">
    <source>
        <dbReference type="Proteomes" id="UP001054902"/>
    </source>
</evidence>
<evidence type="ECO:0000313" key="7">
    <source>
        <dbReference type="EMBL" id="GFH52493.1"/>
    </source>
</evidence>
<protein>
    <recommendedName>
        <fullName evidence="6">HSF-type DNA-binding domain-containing protein</fullName>
    </recommendedName>
</protein>
<comment type="caution">
    <text evidence="7">The sequence shown here is derived from an EMBL/GenBank/DDBJ whole genome shotgun (WGS) entry which is preliminary data.</text>
</comment>
<evidence type="ECO:0000256" key="1">
    <source>
        <dbReference type="ARBA" id="ARBA00004123"/>
    </source>
</evidence>
<dbReference type="Proteomes" id="UP001054902">
    <property type="component" value="Unassembled WGS sequence"/>
</dbReference>
<dbReference type="Pfam" id="PF00447">
    <property type="entry name" value="HSF_DNA-bind"/>
    <property type="match status" value="1"/>
</dbReference>
<proteinExistence type="inferred from homology"/>
<dbReference type="AlphaFoldDB" id="A0AAD3CUS0"/>
<dbReference type="Gene3D" id="1.10.10.10">
    <property type="entry name" value="Winged helix-like DNA-binding domain superfamily/Winged helix DNA-binding domain"/>
    <property type="match status" value="1"/>
</dbReference>
<evidence type="ECO:0000256" key="2">
    <source>
        <dbReference type="ARBA" id="ARBA00023125"/>
    </source>
</evidence>
<feature type="region of interest" description="Disordered" evidence="5">
    <location>
        <begin position="174"/>
        <end position="210"/>
    </location>
</feature>
<dbReference type="GO" id="GO:0005634">
    <property type="term" value="C:nucleus"/>
    <property type="evidence" value="ECO:0007669"/>
    <property type="project" value="UniProtKB-SubCell"/>
</dbReference>
<gene>
    <name evidence="7" type="ORF">CTEN210_08969</name>
</gene>
<sequence>MEGTNVQPGNNQEQIILVQHDYEDYADKEVDKPIQLNAKGGVKIPFPIKLYRMLEHIDLHNVSFQKYVSWQPHGRAFRIHDIKGFKKHVQPYFFGNAQYTSFRRQLNLWGFKRLTYFGPDQGSYYHQMFLRTKTMLCHNISRTAVLGLGQGRLVPNPNAEPNFYEMRALPETSEAPESKYIPSFGARNKKQMRQGGKRKNDTREMSSSSFQNIKMPRLIQCSEENLPRGEDHKSAGKHAEEDLHHSFQEASRRLNVLASEYSLSRHTITRPTHDVRMETDELERITPSVSSLRRSSLGKSYDVRVVSGRSMDTASNSSYITKETCNYSNSNMFLNSNIPSSRLLQLSQNHRESAPSQKHSSQKDSAYQDPQTKCQANMTRIVSSNDHRLHDTKLEDSYGNGMADDSLSVEEQREWNSFFTNNPARSNASWNSHLSKYFHDVARYTSDDDNELERIIARSEEQNLKDIEPYTGIPPPLSREEKEQFKSLSSLL</sequence>
<dbReference type="InterPro" id="IPR036388">
    <property type="entry name" value="WH-like_DNA-bd_sf"/>
</dbReference>
<dbReference type="EMBL" id="BLLK01000045">
    <property type="protein sequence ID" value="GFH52493.1"/>
    <property type="molecule type" value="Genomic_DNA"/>
</dbReference>
<organism evidence="7 8">
    <name type="scientific">Chaetoceros tenuissimus</name>
    <dbReference type="NCBI Taxonomy" id="426638"/>
    <lineage>
        <taxon>Eukaryota</taxon>
        <taxon>Sar</taxon>
        <taxon>Stramenopiles</taxon>
        <taxon>Ochrophyta</taxon>
        <taxon>Bacillariophyta</taxon>
        <taxon>Coscinodiscophyceae</taxon>
        <taxon>Chaetocerotophycidae</taxon>
        <taxon>Chaetocerotales</taxon>
        <taxon>Chaetocerotaceae</taxon>
        <taxon>Chaetoceros</taxon>
    </lineage>
</organism>
<feature type="domain" description="HSF-type DNA-binding" evidence="6">
    <location>
        <begin position="42"/>
        <end position="143"/>
    </location>
</feature>
<dbReference type="PANTHER" id="PTHR10015">
    <property type="entry name" value="HEAT SHOCK TRANSCRIPTION FACTOR"/>
    <property type="match status" value="1"/>
</dbReference>
<dbReference type="InterPro" id="IPR000232">
    <property type="entry name" value="HSF_DNA-bd"/>
</dbReference>
<dbReference type="SMART" id="SM00415">
    <property type="entry name" value="HSF"/>
    <property type="match status" value="1"/>
</dbReference>